<dbReference type="PANTHER" id="PTHR34846:SF11">
    <property type="entry name" value="4-CARBOXYMUCONOLACTONE DECARBOXYLASE FAMILY PROTEIN (AFU_ORTHOLOGUE AFUA_6G11590)"/>
    <property type="match status" value="1"/>
</dbReference>
<evidence type="ECO:0000313" key="2">
    <source>
        <dbReference type="Proteomes" id="UP000466517"/>
    </source>
</evidence>
<keyword evidence="2" id="KW-1185">Reference proteome</keyword>
<accession>A0A7I7XNW2</accession>
<protein>
    <recommendedName>
        <fullName evidence="3">4-carboxymuconolactone decarboxylase</fullName>
    </recommendedName>
</protein>
<gene>
    <name evidence="1" type="ORF">MMAD_50580</name>
</gene>
<evidence type="ECO:0008006" key="3">
    <source>
        <dbReference type="Google" id="ProtNLM"/>
    </source>
</evidence>
<dbReference type="Proteomes" id="UP000466517">
    <property type="component" value="Chromosome"/>
</dbReference>
<dbReference type="SUPFAM" id="SSF69118">
    <property type="entry name" value="AhpD-like"/>
    <property type="match status" value="1"/>
</dbReference>
<dbReference type="RefSeq" id="WP_163742413.1">
    <property type="nucleotide sequence ID" value="NZ_AP022610.1"/>
</dbReference>
<dbReference type="InterPro" id="IPR029032">
    <property type="entry name" value="AhpD-like"/>
</dbReference>
<reference evidence="1 2" key="1">
    <citation type="journal article" date="2019" name="Emerg. Microbes Infect.">
        <title>Comprehensive subspecies identification of 175 nontuberculous mycobacteria species based on 7547 genomic profiles.</title>
        <authorList>
            <person name="Matsumoto Y."/>
            <person name="Kinjo T."/>
            <person name="Motooka D."/>
            <person name="Nabeya D."/>
            <person name="Jung N."/>
            <person name="Uechi K."/>
            <person name="Horii T."/>
            <person name="Iida T."/>
            <person name="Fujita J."/>
            <person name="Nakamura S."/>
        </authorList>
    </citation>
    <scope>NUCLEOTIDE SEQUENCE [LARGE SCALE GENOMIC DNA]</scope>
    <source>
        <strain evidence="1 2">JCM 13574</strain>
    </source>
</reference>
<dbReference type="KEGG" id="mmag:MMAD_50580"/>
<name>A0A7I7XNW2_9MYCO</name>
<organism evidence="1 2">
    <name type="scientific">Mycolicibacterium madagascariense</name>
    <dbReference type="NCBI Taxonomy" id="212765"/>
    <lineage>
        <taxon>Bacteria</taxon>
        <taxon>Bacillati</taxon>
        <taxon>Actinomycetota</taxon>
        <taxon>Actinomycetes</taxon>
        <taxon>Mycobacteriales</taxon>
        <taxon>Mycobacteriaceae</taxon>
        <taxon>Mycolicibacterium</taxon>
    </lineage>
</organism>
<sequence length="187" mass="19751">MRLPPIPPEDLSAEQRALYDDMTGVIHQHLRGFTSDRPDGALVGPFAAMLHFPAWGGPAWAFTKSLIDHTTLPKDPHEVAILVTGAAAGARYELYAHERVAASTDLDAAKIATISAGERPADLTAKEGVAYDVAAALNRGGVLPDATYRAAVDAFGRDGAAELIYLVGAYTLVSVLLNAFDVDVPGE</sequence>
<dbReference type="AlphaFoldDB" id="A0A7I7XNW2"/>
<dbReference type="EMBL" id="AP022610">
    <property type="protein sequence ID" value="BBZ30763.1"/>
    <property type="molecule type" value="Genomic_DNA"/>
</dbReference>
<proteinExistence type="predicted"/>
<dbReference type="PANTHER" id="PTHR34846">
    <property type="entry name" value="4-CARBOXYMUCONOLACTONE DECARBOXYLASE FAMILY PROTEIN (AFU_ORTHOLOGUE AFUA_6G11590)"/>
    <property type="match status" value="1"/>
</dbReference>
<dbReference type="Gene3D" id="1.20.1290.10">
    <property type="entry name" value="AhpD-like"/>
    <property type="match status" value="1"/>
</dbReference>
<evidence type="ECO:0000313" key="1">
    <source>
        <dbReference type="EMBL" id="BBZ30763.1"/>
    </source>
</evidence>